<protein>
    <submittedName>
        <fullName evidence="1">Phage tail-like protein</fullName>
    </submittedName>
</protein>
<dbReference type="Proteomes" id="UP000243096">
    <property type="component" value="Unassembled WGS sequence"/>
</dbReference>
<comment type="caution">
    <text evidence="1">The sequence shown here is derived from an EMBL/GenBank/DDBJ whole genome shotgun (WGS) entry which is preliminary data.</text>
</comment>
<name>A0A2P5K6H8_9BURK</name>
<dbReference type="NCBIfam" id="TIGR02241">
    <property type="entry name" value="conserved hypothetical phage tail region protein"/>
    <property type="match status" value="1"/>
</dbReference>
<organism evidence="1 2">
    <name type="scientific">Mycetohabitans endofungorum</name>
    <dbReference type="NCBI Taxonomy" id="417203"/>
    <lineage>
        <taxon>Bacteria</taxon>
        <taxon>Pseudomonadati</taxon>
        <taxon>Pseudomonadota</taxon>
        <taxon>Betaproteobacteria</taxon>
        <taxon>Burkholderiales</taxon>
        <taxon>Burkholderiaceae</taxon>
        <taxon>Mycetohabitans</taxon>
    </lineage>
</organism>
<sequence>MASTAAGIATTYPIPTYRFKVVVGSEEMACSAVSGLELGVETIEYKDGTGAVRRMPGQRQALHITLRRGVVKGKSQLYDWINSISLNQVEKKDISISLTSEAGDALLVTWNITDAFPTKLSAPHFDASSNEVAIEEVSLTADRLAVEFH</sequence>
<dbReference type="AlphaFoldDB" id="A0A2P5K6H8"/>
<dbReference type="PANTHER" id="PTHR38009:SF1">
    <property type="entry name" value="CONSERVED HYPOTHETICAL PHAGE TAIL PROTEIN"/>
    <property type="match status" value="1"/>
</dbReference>
<dbReference type="EMBL" id="PRDW01000040">
    <property type="protein sequence ID" value="PPB80128.1"/>
    <property type="molecule type" value="Genomic_DNA"/>
</dbReference>
<dbReference type="Pfam" id="PF06841">
    <property type="entry name" value="Phage_T4_gp19"/>
    <property type="match status" value="1"/>
</dbReference>
<dbReference type="PANTHER" id="PTHR38009">
    <property type="entry name" value="CONSERVED HYPOTHETICAL PHAGE TAIL PROTEIN"/>
    <property type="match status" value="1"/>
</dbReference>
<keyword evidence="2" id="KW-1185">Reference proteome</keyword>
<dbReference type="InterPro" id="IPR011747">
    <property type="entry name" value="CHP02241"/>
</dbReference>
<dbReference type="InterPro" id="IPR010667">
    <property type="entry name" value="Phage_T4_Gp19"/>
</dbReference>
<dbReference type="OrthoDB" id="9799891at2"/>
<reference evidence="1 2" key="1">
    <citation type="submission" date="2018-01" db="EMBL/GenBank/DDBJ databases">
        <title>Genomic Encyclopedia of Type Strains, Phase III (KMG-III): the genomes of soil and plant-associated and newly described type strains.</title>
        <authorList>
            <person name="Whitman W."/>
        </authorList>
    </citation>
    <scope>NUCLEOTIDE SEQUENCE [LARGE SCALE GENOMIC DNA]</scope>
    <source>
        <strain evidence="1 2">HKI456</strain>
    </source>
</reference>
<dbReference type="RefSeq" id="WP_104078552.1">
    <property type="nucleotide sequence ID" value="NZ_CP062179.1"/>
</dbReference>
<accession>A0A2P5K6H8</accession>
<evidence type="ECO:0000313" key="1">
    <source>
        <dbReference type="EMBL" id="PPB80128.1"/>
    </source>
</evidence>
<gene>
    <name evidence="1" type="ORF">B0O95_1402</name>
</gene>
<evidence type="ECO:0000313" key="2">
    <source>
        <dbReference type="Proteomes" id="UP000243096"/>
    </source>
</evidence>
<dbReference type="GO" id="GO:0005198">
    <property type="term" value="F:structural molecule activity"/>
    <property type="evidence" value="ECO:0007669"/>
    <property type="project" value="InterPro"/>
</dbReference>
<proteinExistence type="predicted"/>